<name>A0ABT6J4X5_9GAMM</name>
<organism evidence="1 2">
    <name type="scientific">Luteimonas endophytica</name>
    <dbReference type="NCBI Taxonomy" id="3042023"/>
    <lineage>
        <taxon>Bacteria</taxon>
        <taxon>Pseudomonadati</taxon>
        <taxon>Pseudomonadota</taxon>
        <taxon>Gammaproteobacteria</taxon>
        <taxon>Lysobacterales</taxon>
        <taxon>Lysobacteraceae</taxon>
        <taxon>Luteimonas</taxon>
    </lineage>
</organism>
<gene>
    <name evidence="1" type="ORF">QFW77_02465</name>
</gene>
<dbReference type="Proteomes" id="UP001156940">
    <property type="component" value="Unassembled WGS sequence"/>
</dbReference>
<evidence type="ECO:0000313" key="1">
    <source>
        <dbReference type="EMBL" id="MDH5821859.1"/>
    </source>
</evidence>
<dbReference type="EMBL" id="JARXRM010000012">
    <property type="protein sequence ID" value="MDH5821859.1"/>
    <property type="molecule type" value="Genomic_DNA"/>
</dbReference>
<evidence type="ECO:0000313" key="2">
    <source>
        <dbReference type="Proteomes" id="UP001156940"/>
    </source>
</evidence>
<comment type="caution">
    <text evidence="1">The sequence shown here is derived from an EMBL/GenBank/DDBJ whole genome shotgun (WGS) entry which is preliminary data.</text>
</comment>
<sequence length="61" mass="6901">MSDWFSRARRVVRIHRENRPELHEAYPSHTLVLSYTFASDVDSAPLESLAKPSGFSIGPKS</sequence>
<reference evidence="1 2" key="1">
    <citation type="submission" date="2023-04" db="EMBL/GenBank/DDBJ databases">
        <title>Luteimonas endophyticus RD2P54.</title>
        <authorList>
            <person name="Sun J.-Q."/>
        </authorList>
    </citation>
    <scope>NUCLEOTIDE SEQUENCE [LARGE SCALE GENOMIC DNA]</scope>
    <source>
        <strain evidence="1 2">RD2P54</strain>
    </source>
</reference>
<accession>A0ABT6J4X5</accession>
<keyword evidence="2" id="KW-1185">Reference proteome</keyword>
<protein>
    <submittedName>
        <fullName evidence="1">Uncharacterized protein</fullName>
    </submittedName>
</protein>
<proteinExistence type="predicted"/>
<dbReference type="RefSeq" id="WP_280572647.1">
    <property type="nucleotide sequence ID" value="NZ_JARXRM010000012.1"/>
</dbReference>